<keyword evidence="1" id="KW-0812">Transmembrane</keyword>
<comment type="caution">
    <text evidence="2">The sequence shown here is derived from an EMBL/GenBank/DDBJ whole genome shotgun (WGS) entry which is preliminary data.</text>
</comment>
<reference evidence="2" key="1">
    <citation type="submission" date="2022-01" db="EMBL/GenBank/DDBJ databases">
        <title>Genome sequence and assembly of Parabukholderia sp. RG36.</title>
        <authorList>
            <person name="Chhetri G."/>
        </authorList>
    </citation>
    <scope>NUCLEOTIDE SEQUENCE</scope>
    <source>
        <strain evidence="2">RG36</strain>
    </source>
</reference>
<feature type="transmembrane region" description="Helical" evidence="1">
    <location>
        <begin position="39"/>
        <end position="57"/>
    </location>
</feature>
<dbReference type="AlphaFoldDB" id="A0A9X1RG62"/>
<dbReference type="RefSeq" id="WP_238462052.1">
    <property type="nucleotide sequence ID" value="NZ_JAKLJA010000001.1"/>
</dbReference>
<name>A0A9X1RG62_9BURK</name>
<accession>A0A9X1RG62</accession>
<evidence type="ECO:0000313" key="2">
    <source>
        <dbReference type="EMBL" id="MCG5072301.1"/>
    </source>
</evidence>
<dbReference type="EMBL" id="JAKLJA010000001">
    <property type="protein sequence ID" value="MCG5072301.1"/>
    <property type="molecule type" value="Genomic_DNA"/>
</dbReference>
<evidence type="ECO:0008006" key="4">
    <source>
        <dbReference type="Google" id="ProtNLM"/>
    </source>
</evidence>
<keyword evidence="3" id="KW-1185">Reference proteome</keyword>
<proteinExistence type="predicted"/>
<protein>
    <recommendedName>
        <fullName evidence="4">Holin</fullName>
    </recommendedName>
</protein>
<keyword evidence="1" id="KW-0472">Membrane</keyword>
<gene>
    <name evidence="2" type="ORF">L5014_02800</name>
</gene>
<dbReference type="Proteomes" id="UP001139308">
    <property type="component" value="Unassembled WGS sequence"/>
</dbReference>
<organism evidence="2 3">
    <name type="scientific">Paraburkholderia tagetis</name>
    <dbReference type="NCBI Taxonomy" id="2913261"/>
    <lineage>
        <taxon>Bacteria</taxon>
        <taxon>Pseudomonadati</taxon>
        <taxon>Pseudomonadota</taxon>
        <taxon>Betaproteobacteria</taxon>
        <taxon>Burkholderiales</taxon>
        <taxon>Burkholderiaceae</taxon>
        <taxon>Paraburkholderia</taxon>
    </lineage>
</organism>
<evidence type="ECO:0000256" key="1">
    <source>
        <dbReference type="SAM" id="Phobius"/>
    </source>
</evidence>
<evidence type="ECO:0000313" key="3">
    <source>
        <dbReference type="Proteomes" id="UP001139308"/>
    </source>
</evidence>
<sequence>MNQTSSIQTGAITLTAASLVPIIDWAAQAMNIKIPMEAQLQIAAFLITGGHAAYNWLMARAAAKKATATQ</sequence>
<keyword evidence="1" id="KW-1133">Transmembrane helix</keyword>